<gene>
    <name evidence="1" type="ordered locus">MROS_2348</name>
</gene>
<dbReference type="Gene3D" id="2.40.160.60">
    <property type="entry name" value="Outer membrane protein transport protein (OMPP1/FadL/TodX)"/>
    <property type="match status" value="1"/>
</dbReference>
<reference evidence="1 2" key="1">
    <citation type="journal article" date="2013" name="PLoS ONE">
        <title>Genomic analysis of Melioribacter roseus, facultatively anaerobic organotrophic bacterium representing a novel deep lineage within Bacteriodetes/Chlorobi group.</title>
        <authorList>
            <person name="Kadnikov V.V."/>
            <person name="Mardanov A.V."/>
            <person name="Podosokorskaya O.A."/>
            <person name="Gavrilov S.N."/>
            <person name="Kublanov I.V."/>
            <person name="Beletsky A.V."/>
            <person name="Bonch-Osmolovskaya E.A."/>
            <person name="Ravin N.V."/>
        </authorList>
    </citation>
    <scope>NUCLEOTIDE SEQUENCE [LARGE SCALE GENOMIC DNA]</scope>
    <source>
        <strain evidence="2">JCM 17771 / P3M-2</strain>
    </source>
</reference>
<dbReference type="SUPFAM" id="SSF56935">
    <property type="entry name" value="Porins"/>
    <property type="match status" value="1"/>
</dbReference>
<dbReference type="PATRIC" id="fig|1191523.3.peg.2479"/>
<dbReference type="STRING" id="1191523.MROS_2348"/>
<dbReference type="EMBL" id="CP003557">
    <property type="protein sequence ID" value="AFN75578.1"/>
    <property type="molecule type" value="Genomic_DNA"/>
</dbReference>
<evidence type="ECO:0000313" key="1">
    <source>
        <dbReference type="EMBL" id="AFN75578.1"/>
    </source>
</evidence>
<sequence length="337" mass="37301">MKSNKFLLTIVITLIFGINSFAQVGLNKLAQSTMNFMLVSVSPKASAMGEAFYAVGNSADAIFYNPAGIANTNNTFDVSLNFTQWIADINYLAGAAVYNMDSYGTLGIHVMTVDYGEIIGTTLIDPSQQSQYPDGYIETGPLSNVGAYSFGLTYAKKISPQFSIGGNIRIAGQNLGENHFFDGTGRKNNATKLVFDAGVLYNTGFKDFRFGMAIRNFSSQIKREEIDEQMPIVFAMGTAINLWKFIDESSNNQQLTLAADFMHYNNYSERVNVGIDYTFMNLISLRAGYQSNRDIASWSAGIGLQTEFAGNRIEVNYSYSYIKIFDNVNRLSVNFTL</sequence>
<evidence type="ECO:0008006" key="3">
    <source>
        <dbReference type="Google" id="ProtNLM"/>
    </source>
</evidence>
<accession>I7A2Z1</accession>
<dbReference type="HOGENOM" id="CLU_067062_0_0_10"/>
<dbReference type="NCBIfam" id="NF033709">
    <property type="entry name" value="PorV_fam"/>
    <property type="match status" value="1"/>
</dbReference>
<organism evidence="1 2">
    <name type="scientific">Melioribacter roseus (strain DSM 23840 / JCM 17771 / VKM B-2668 / P3M-2)</name>
    <dbReference type="NCBI Taxonomy" id="1191523"/>
    <lineage>
        <taxon>Bacteria</taxon>
        <taxon>Pseudomonadati</taxon>
        <taxon>Ignavibacteriota</taxon>
        <taxon>Ignavibacteria</taxon>
        <taxon>Ignavibacteriales</taxon>
        <taxon>Melioribacteraceae</taxon>
        <taxon>Melioribacter</taxon>
    </lineage>
</organism>
<protein>
    <recommendedName>
        <fullName evidence="3">PorV/PorQ family protein</fullName>
    </recommendedName>
</protein>
<dbReference type="KEGG" id="mro:MROS_2348"/>
<dbReference type="RefSeq" id="WP_014857008.1">
    <property type="nucleotide sequence ID" value="NC_018178.1"/>
</dbReference>
<dbReference type="OrthoDB" id="9809898at2"/>
<dbReference type="Proteomes" id="UP000009011">
    <property type="component" value="Chromosome"/>
</dbReference>
<proteinExistence type="predicted"/>
<name>I7A2Z1_MELRP</name>
<keyword evidence="2" id="KW-1185">Reference proteome</keyword>
<dbReference type="AlphaFoldDB" id="I7A2Z1"/>
<evidence type="ECO:0000313" key="2">
    <source>
        <dbReference type="Proteomes" id="UP000009011"/>
    </source>
</evidence>
<dbReference type="eggNOG" id="COG2067">
    <property type="taxonomic scope" value="Bacteria"/>
</dbReference>